<comment type="caution">
    <text evidence="3">The sequence shown here is derived from an EMBL/GenBank/DDBJ whole genome shotgun (WGS) entry which is preliminary data.</text>
</comment>
<dbReference type="PANTHER" id="PTHR34136:SF1">
    <property type="entry name" value="UDP-N-ACETYL-D-MANNOSAMINURONIC ACID TRANSFERASE"/>
    <property type="match status" value="1"/>
</dbReference>
<dbReference type="EMBL" id="JAQQFN010000011">
    <property type="protein sequence ID" value="MFL9884623.1"/>
    <property type="molecule type" value="Genomic_DNA"/>
</dbReference>
<dbReference type="RefSeq" id="WP_408334013.1">
    <property type="nucleotide sequence ID" value="NZ_JAQQFH010000041.1"/>
</dbReference>
<gene>
    <name evidence="3" type="ORF">PQR66_16390</name>
</gene>
<dbReference type="InterPro" id="IPR004629">
    <property type="entry name" value="WecG_TagA_CpsF"/>
</dbReference>
<sequence>MTKFSIFGLEIIASASPEELASQLINANSRYAVSLNPEIISAAFQNSEYRHTIERADNIFADGAGIVWAVRRKYSARIARVPGCEVWEELMRIAYQKSLPVYLIGSSSSTVAATVNKLRENIGTPICGFRDGYFAESELDPICQEIAKLAPRIVTVALGSPRQDFFIEHCRQTHPECLYLGVGGTFDAYTGHVKRAPEIWQKLNLEWLFRVVMQPSRIKRQGARLRFAVAVLTGLF</sequence>
<name>A0ABW8ZQJ1_9BURK</name>
<accession>A0ABW8ZQJ1</accession>
<proteinExistence type="predicted"/>
<evidence type="ECO:0000313" key="3">
    <source>
        <dbReference type="EMBL" id="MFL9884623.1"/>
    </source>
</evidence>
<organism evidence="3 4">
    <name type="scientific">Paraburkholderia agricolaris</name>
    <dbReference type="NCBI Taxonomy" id="2152888"/>
    <lineage>
        <taxon>Bacteria</taxon>
        <taxon>Pseudomonadati</taxon>
        <taxon>Pseudomonadota</taxon>
        <taxon>Betaproteobacteria</taxon>
        <taxon>Burkholderiales</taxon>
        <taxon>Burkholderiaceae</taxon>
        <taxon>Paraburkholderia</taxon>
    </lineage>
</organism>
<keyword evidence="2" id="KW-0808">Transferase</keyword>
<evidence type="ECO:0000256" key="1">
    <source>
        <dbReference type="ARBA" id="ARBA00022676"/>
    </source>
</evidence>
<dbReference type="Pfam" id="PF03808">
    <property type="entry name" value="Glyco_tran_WecG"/>
    <property type="match status" value="1"/>
</dbReference>
<dbReference type="PANTHER" id="PTHR34136">
    <property type="match status" value="1"/>
</dbReference>
<keyword evidence="1" id="KW-0328">Glycosyltransferase</keyword>
<keyword evidence="4" id="KW-1185">Reference proteome</keyword>
<dbReference type="Proteomes" id="UP001629249">
    <property type="component" value="Unassembled WGS sequence"/>
</dbReference>
<dbReference type="CDD" id="cd06533">
    <property type="entry name" value="Glyco_transf_WecG_TagA"/>
    <property type="match status" value="1"/>
</dbReference>
<reference evidence="3 4" key="1">
    <citation type="journal article" date="2024" name="Chem. Sci.">
        <title>Discovery of megapolipeptins by genome mining of a Burkholderiales bacteria collection.</title>
        <authorList>
            <person name="Paulo B.S."/>
            <person name="Recchia M.J.J."/>
            <person name="Lee S."/>
            <person name="Fergusson C.H."/>
            <person name="Romanowski S.B."/>
            <person name="Hernandez A."/>
            <person name="Krull N."/>
            <person name="Liu D.Y."/>
            <person name="Cavanagh H."/>
            <person name="Bos A."/>
            <person name="Gray C.A."/>
            <person name="Murphy B.T."/>
            <person name="Linington R.G."/>
            <person name="Eustaquio A.S."/>
        </authorList>
    </citation>
    <scope>NUCLEOTIDE SEQUENCE [LARGE SCALE GENOMIC DNA]</scope>
    <source>
        <strain evidence="3 4">RL16-012-BIC-B</strain>
    </source>
</reference>
<evidence type="ECO:0000256" key="2">
    <source>
        <dbReference type="ARBA" id="ARBA00022679"/>
    </source>
</evidence>
<evidence type="ECO:0000313" key="4">
    <source>
        <dbReference type="Proteomes" id="UP001629249"/>
    </source>
</evidence>
<dbReference type="NCBIfam" id="TIGR00696">
    <property type="entry name" value="wecG_tagA_cpsF"/>
    <property type="match status" value="1"/>
</dbReference>
<protein>
    <submittedName>
        <fullName evidence="3">WecB/TagA/CpsF family glycosyltransferase</fullName>
    </submittedName>
</protein>